<dbReference type="PANTHER" id="PTHR43828:SF5">
    <property type="entry name" value="TRANSCRIPTIONAL REPRESSOR XBP1"/>
    <property type="match status" value="1"/>
</dbReference>
<feature type="compositionally biased region" description="Low complexity" evidence="1">
    <location>
        <begin position="415"/>
        <end position="431"/>
    </location>
</feature>
<dbReference type="GO" id="GO:0003677">
    <property type="term" value="F:DNA binding"/>
    <property type="evidence" value="ECO:0007669"/>
    <property type="project" value="InterPro"/>
</dbReference>
<dbReference type="Gene3D" id="3.10.260.10">
    <property type="entry name" value="Transcription regulator HTH, APSES-type DNA-binding domain"/>
    <property type="match status" value="1"/>
</dbReference>
<evidence type="ECO:0000313" key="4">
    <source>
        <dbReference type="Proteomes" id="UP000289323"/>
    </source>
</evidence>
<dbReference type="GO" id="GO:0030907">
    <property type="term" value="C:MBF transcription complex"/>
    <property type="evidence" value="ECO:0007669"/>
    <property type="project" value="TreeGrafter"/>
</dbReference>
<name>A0A3S4F2C5_9PEZI</name>
<feature type="domain" description="HTH APSES-type" evidence="2">
    <location>
        <begin position="51"/>
        <end position="163"/>
    </location>
</feature>
<reference evidence="3 4" key="1">
    <citation type="submission" date="2018-04" db="EMBL/GenBank/DDBJ databases">
        <authorList>
            <person name="Huttner S."/>
            <person name="Dainat J."/>
        </authorList>
    </citation>
    <scope>NUCLEOTIDE SEQUENCE [LARGE SCALE GENOMIC DNA]</scope>
</reference>
<feature type="compositionally biased region" description="Low complexity" evidence="1">
    <location>
        <begin position="189"/>
        <end position="209"/>
    </location>
</feature>
<dbReference type="PROSITE" id="PS51299">
    <property type="entry name" value="HTH_APSES"/>
    <property type="match status" value="1"/>
</dbReference>
<feature type="region of interest" description="Disordered" evidence="1">
    <location>
        <begin position="329"/>
        <end position="354"/>
    </location>
</feature>
<evidence type="ECO:0000256" key="1">
    <source>
        <dbReference type="SAM" id="MobiDB-lite"/>
    </source>
</evidence>
<feature type="region of interest" description="Disordered" evidence="1">
    <location>
        <begin position="189"/>
        <end position="218"/>
    </location>
</feature>
<dbReference type="InterPro" id="IPR051642">
    <property type="entry name" value="SWI6-like"/>
</dbReference>
<feature type="compositionally biased region" description="Low complexity" evidence="1">
    <location>
        <begin position="652"/>
        <end position="661"/>
    </location>
</feature>
<dbReference type="EMBL" id="OUUZ01000015">
    <property type="protein sequence ID" value="SPQ25240.1"/>
    <property type="molecule type" value="Genomic_DNA"/>
</dbReference>
<accession>A0A3S4F2C5</accession>
<dbReference type="SUPFAM" id="SSF54616">
    <property type="entry name" value="DNA-binding domain of Mlu1-box binding protein MBP1"/>
    <property type="match status" value="1"/>
</dbReference>
<feature type="compositionally biased region" description="Polar residues" evidence="1">
    <location>
        <begin position="389"/>
        <end position="403"/>
    </location>
</feature>
<dbReference type="InterPro" id="IPR003163">
    <property type="entry name" value="Tscrpt_reg_HTH_APSES-type"/>
</dbReference>
<feature type="region of interest" description="Disordered" evidence="1">
    <location>
        <begin position="503"/>
        <end position="709"/>
    </location>
</feature>
<dbReference type="GO" id="GO:0033309">
    <property type="term" value="C:SBF transcription complex"/>
    <property type="evidence" value="ECO:0007669"/>
    <property type="project" value="TreeGrafter"/>
</dbReference>
<feature type="region of interest" description="Disordered" evidence="1">
    <location>
        <begin position="387"/>
        <end position="491"/>
    </location>
</feature>
<feature type="compositionally biased region" description="Low complexity" evidence="1">
    <location>
        <begin position="551"/>
        <end position="593"/>
    </location>
</feature>
<evidence type="ECO:0000259" key="2">
    <source>
        <dbReference type="PROSITE" id="PS51299"/>
    </source>
</evidence>
<sequence length="709" mass="74756">MTENIKPASSQSKTRGVVNFPPFEALDESSLREVRRFQVHPFGSIQETCERIPYNSGKKDFFSKTGREGFEVFHYDFKIPGDDTPYTVMWDYNVGLTTPAKMLNQNPGLKDITHSITGGSIKAQGYWMPFSCAKAVCATFCYSIAGALIPLFGPQFPFECIPEKAAGHGRMTINPDIVARARSEAAAALRPPAALPSPRASRSVSPLPSHRSAHIPEPYNHPFEYERPVMLSPYTDTDVDYRPPSELYDRRIYRSVPPLRVPVTNPPAAPAAAPAPTPQHSPAWTAVNEQTRPLVHHACHQRAISNLHGEPLGTDMSVVANPWLSAVPRSPATSSSKLPPCSPRPPPYPHQHHHYLPLPASSPFHEQRIVLPPLHLKRRFDEVDILDDSSGSYNRFSRLPTNPSDRDEAYDADGSHAGTSSPGSASAAPISDRPTTAHGGAEAEHDITASNTPAPPPTPATDAVPFAPAPPSPSRRASDFASGPGCPTAESMPVLLAQRPDTINAPVNSSSDSCSGGGGSSNNNNQPPRPAVERDAALTLMRLLAAVQRPDSSSNDYNDCNDTAIDSGNSDGNGDSNGNTNNTNNTSNTGNTSISRANADEAGAVARSASSGGSGAADHQRPTGAAGDRSSPRRRPGRTKEEEEGGSGGAAAAGASAGAGATSRQAMPTPPPPRLAASVEGQDTVAGAVAAGGGGGPNTRAKRRRMAGC</sequence>
<dbReference type="GO" id="GO:0000981">
    <property type="term" value="F:DNA-binding transcription factor activity, RNA polymerase II-specific"/>
    <property type="evidence" value="ECO:0007669"/>
    <property type="project" value="UniProtKB-ARBA"/>
</dbReference>
<dbReference type="AlphaFoldDB" id="A0A3S4F2C5"/>
<evidence type="ECO:0000313" key="3">
    <source>
        <dbReference type="EMBL" id="SPQ25240.1"/>
    </source>
</evidence>
<gene>
    <name evidence="3" type="ORF">TT172_LOCUS7659</name>
</gene>
<organism evidence="3 4">
    <name type="scientific">Thermothielavioides terrestris</name>
    <dbReference type="NCBI Taxonomy" id="2587410"/>
    <lineage>
        <taxon>Eukaryota</taxon>
        <taxon>Fungi</taxon>
        <taxon>Dikarya</taxon>
        <taxon>Ascomycota</taxon>
        <taxon>Pezizomycotina</taxon>
        <taxon>Sordariomycetes</taxon>
        <taxon>Sordariomycetidae</taxon>
        <taxon>Sordariales</taxon>
        <taxon>Chaetomiaceae</taxon>
        <taxon>Thermothielavioides</taxon>
    </lineage>
</organism>
<dbReference type="InterPro" id="IPR036887">
    <property type="entry name" value="HTH_APSES_sf"/>
</dbReference>
<dbReference type="PANTHER" id="PTHR43828">
    <property type="entry name" value="ASPARAGINASE"/>
    <property type="match status" value="1"/>
</dbReference>
<dbReference type="Proteomes" id="UP000289323">
    <property type="component" value="Unassembled WGS sequence"/>
</dbReference>
<feature type="compositionally biased region" description="Low complexity" evidence="1">
    <location>
        <begin position="602"/>
        <end position="611"/>
    </location>
</feature>
<proteinExistence type="predicted"/>
<feature type="compositionally biased region" description="Basic residues" evidence="1">
    <location>
        <begin position="700"/>
        <end position="709"/>
    </location>
</feature>
<feature type="compositionally biased region" description="Pro residues" evidence="1">
    <location>
        <begin position="340"/>
        <end position="349"/>
    </location>
</feature>
<protein>
    <submittedName>
        <fullName evidence="3">3c4bbe02-ad65-48cc-8e6c-8c885a7ad15e</fullName>
    </submittedName>
</protein>